<name>A0A6B2L3X1_9EUKA</name>
<proteinExistence type="inferred from homology"/>
<dbReference type="AlphaFoldDB" id="A0A6B2L3X1"/>
<protein>
    <recommendedName>
        <fullName evidence="3">t-SNARE coiled-coil homology domain-containing protein</fullName>
    </recommendedName>
</protein>
<dbReference type="PROSITE" id="PS50192">
    <property type="entry name" value="T_SNARE"/>
    <property type="match status" value="2"/>
</dbReference>
<dbReference type="InterPro" id="IPR000727">
    <property type="entry name" value="T_SNARE_dom"/>
</dbReference>
<evidence type="ECO:0000256" key="1">
    <source>
        <dbReference type="ARBA" id="ARBA00009480"/>
    </source>
</evidence>
<dbReference type="SUPFAM" id="SSF58038">
    <property type="entry name" value="SNARE fusion complex"/>
    <property type="match status" value="2"/>
</dbReference>
<accession>A0A6B2L3X1</accession>
<dbReference type="Gene3D" id="1.20.5.110">
    <property type="match status" value="2"/>
</dbReference>
<sequence>MNGGTLYISQNYVCFQGTKDPIKISFVKITSITLTGLKGLRSVVVKGEGVEYSFHLFTWAAYCKHAYYVMNHIWKNPPNYIDVKSIRISAAALDRKIEQQQQNQQQRAKVNVEKAKELYKIILETDEMQNQAMKKLAEQAEQIDRIEDKLDKIADDLKRADHLMKGIESLPYYLFGGSKKVPKEAREAQVKDRTIKVPEGTPPLIEVEILYQANMDVLMPSLISFEVNEFRILHPKSGKLIESGSQYSYVDIDTLLLRSRGEYLEFKTNCKKKDFRICSSFLQIICNQMYTRSKLVGHNLIIDFSDNPSRKFDYEDEWIYKLPTPKRGGNKTGPGSLVDLSSLLSDPTQKEDMKVVEKHIDMTSKVLEGFTEKQIAMKSELERQNEQLGRIEVKVDNTTGHMRNLNDRMDKIH</sequence>
<feature type="coiled-coil region" evidence="2">
    <location>
        <begin position="83"/>
        <end position="163"/>
    </location>
</feature>
<evidence type="ECO:0000313" key="4">
    <source>
        <dbReference type="EMBL" id="NDV31743.1"/>
    </source>
</evidence>
<evidence type="ECO:0000259" key="3">
    <source>
        <dbReference type="PROSITE" id="PS50192"/>
    </source>
</evidence>
<feature type="domain" description="T-SNARE coiled-coil homology" evidence="3">
    <location>
        <begin position="105"/>
        <end position="167"/>
    </location>
</feature>
<feature type="domain" description="T-SNARE coiled-coil homology" evidence="3">
    <location>
        <begin position="377"/>
        <end position="412"/>
    </location>
</feature>
<keyword evidence="2" id="KW-0175">Coiled coil</keyword>
<dbReference type="CDD" id="cd15841">
    <property type="entry name" value="SNARE_Qc"/>
    <property type="match status" value="1"/>
</dbReference>
<organism evidence="4">
    <name type="scientific">Arcella intermedia</name>
    <dbReference type="NCBI Taxonomy" id="1963864"/>
    <lineage>
        <taxon>Eukaryota</taxon>
        <taxon>Amoebozoa</taxon>
        <taxon>Tubulinea</taxon>
        <taxon>Elardia</taxon>
        <taxon>Arcellinida</taxon>
        <taxon>Sphaerothecina</taxon>
        <taxon>Arcellidae</taxon>
        <taxon>Arcella</taxon>
    </lineage>
</organism>
<dbReference type="GO" id="GO:0005886">
    <property type="term" value="C:plasma membrane"/>
    <property type="evidence" value="ECO:0007669"/>
    <property type="project" value="TreeGrafter"/>
</dbReference>
<dbReference type="PANTHER" id="PTHR19305:SF9">
    <property type="entry name" value="SYNAPTOSOMAL-ASSOCIATED PROTEIN 29"/>
    <property type="match status" value="1"/>
</dbReference>
<evidence type="ECO:0000256" key="2">
    <source>
        <dbReference type="SAM" id="Coils"/>
    </source>
</evidence>
<comment type="similarity">
    <text evidence="1">Belongs to the SNAP-25 family.</text>
</comment>
<reference evidence="4" key="1">
    <citation type="journal article" date="2020" name="J. Eukaryot. Microbiol.">
        <title>De novo Sequencing, Assembly and Annotation of the Transcriptome for the Free-Living Testate Amoeba Arcella intermedia.</title>
        <authorList>
            <person name="Ribeiro G.M."/>
            <person name="Porfirio-Sousa A.L."/>
            <person name="Maurer-Alcala X.X."/>
            <person name="Katz L.A."/>
            <person name="Lahr D.J.G."/>
        </authorList>
    </citation>
    <scope>NUCLEOTIDE SEQUENCE</scope>
</reference>
<dbReference type="EMBL" id="GIBP01002774">
    <property type="protein sequence ID" value="NDV31743.1"/>
    <property type="molecule type" value="Transcribed_RNA"/>
</dbReference>
<dbReference type="PANTHER" id="PTHR19305">
    <property type="entry name" value="SYNAPTOSOMAL ASSOCIATED PROTEIN"/>
    <property type="match status" value="1"/>
</dbReference>
<dbReference type="SMART" id="SM00397">
    <property type="entry name" value="t_SNARE"/>
    <property type="match status" value="2"/>
</dbReference>